<protein>
    <submittedName>
        <fullName evidence="1">Uncharacterized protein</fullName>
    </submittedName>
</protein>
<accession>A0A8H6T445</accession>
<keyword evidence="2" id="KW-1185">Reference proteome</keyword>
<comment type="caution">
    <text evidence="1">The sequence shown here is derived from an EMBL/GenBank/DDBJ whole genome shotgun (WGS) entry which is preliminary data.</text>
</comment>
<evidence type="ECO:0000313" key="1">
    <source>
        <dbReference type="EMBL" id="KAF7311720.1"/>
    </source>
</evidence>
<gene>
    <name evidence="1" type="ORF">MIND_00181900</name>
</gene>
<evidence type="ECO:0000313" key="2">
    <source>
        <dbReference type="Proteomes" id="UP000636479"/>
    </source>
</evidence>
<proteinExistence type="predicted"/>
<dbReference type="EMBL" id="JACAZF010000002">
    <property type="protein sequence ID" value="KAF7311720.1"/>
    <property type="molecule type" value="Genomic_DNA"/>
</dbReference>
<dbReference type="Proteomes" id="UP000636479">
    <property type="component" value="Unassembled WGS sequence"/>
</dbReference>
<organism evidence="1 2">
    <name type="scientific">Mycena indigotica</name>
    <dbReference type="NCBI Taxonomy" id="2126181"/>
    <lineage>
        <taxon>Eukaryota</taxon>
        <taxon>Fungi</taxon>
        <taxon>Dikarya</taxon>
        <taxon>Basidiomycota</taxon>
        <taxon>Agaricomycotina</taxon>
        <taxon>Agaricomycetes</taxon>
        <taxon>Agaricomycetidae</taxon>
        <taxon>Agaricales</taxon>
        <taxon>Marasmiineae</taxon>
        <taxon>Mycenaceae</taxon>
        <taxon>Mycena</taxon>
    </lineage>
</organism>
<reference evidence="1" key="1">
    <citation type="submission" date="2020-05" db="EMBL/GenBank/DDBJ databases">
        <title>Mycena genomes resolve the evolution of fungal bioluminescence.</title>
        <authorList>
            <person name="Tsai I.J."/>
        </authorList>
    </citation>
    <scope>NUCLEOTIDE SEQUENCE</scope>
    <source>
        <strain evidence="1">171206Taipei</strain>
    </source>
</reference>
<name>A0A8H6T445_9AGAR</name>
<sequence length="381" mass="42757">MVKPSKVWREATPLEQLDRLLSTCPHIAPAVRRLTISCRLDGEWVAQPLAAKVIRRFTALDSLVVNCHIHGDTSRTWESFHGDTMEALARIVALPSIRSLTIRSTGLQALLALIKPPSPTPHPLRVRHLVLRDTNFDREADNFIMDDFPKLRLDSLECDPLHEPDGPFFERIIDIPALKHVHFTFQYSVYDAYEAQELILQHALDLEHLKITLITFDDYNDVPLLALGHLHELHTLELDLKMEASSIYAGAHNVVLMLLECIPLAGDKPPSIAHVIIGISALKRGSSDGHSRIVASLEEFLDQLVSHFPPWADHHFTPALMVRLSFESDYGEDVEIGVKAAVRSKLGAFKGLEVGVELIRNTGNSNEEDELVSYAQLPRRC</sequence>
<dbReference type="AlphaFoldDB" id="A0A8H6T445"/>
<dbReference type="RefSeq" id="XP_037223828.1">
    <property type="nucleotide sequence ID" value="XM_037358733.1"/>
</dbReference>
<dbReference type="GeneID" id="59341249"/>